<accession>A0ABT1PLQ8</accession>
<dbReference type="EMBL" id="JANFNH010000060">
    <property type="protein sequence ID" value="MCQ4046287.1"/>
    <property type="molecule type" value="Genomic_DNA"/>
</dbReference>
<comment type="caution">
    <text evidence="2">The sequence shown here is derived from an EMBL/GenBank/DDBJ whole genome shotgun (WGS) entry which is preliminary data.</text>
</comment>
<feature type="signal peptide" evidence="1">
    <location>
        <begin position="1"/>
        <end position="24"/>
    </location>
</feature>
<protein>
    <recommendedName>
        <fullName evidence="4">DUF2771 domain-containing protein</fullName>
    </recommendedName>
</protein>
<keyword evidence="1" id="KW-0732">Signal</keyword>
<evidence type="ECO:0008006" key="4">
    <source>
        <dbReference type="Google" id="ProtNLM"/>
    </source>
</evidence>
<feature type="chain" id="PRO_5045326795" description="DUF2771 domain-containing protein" evidence="1">
    <location>
        <begin position="25"/>
        <end position="153"/>
    </location>
</feature>
<name>A0ABT1PLQ8_9ACTN</name>
<evidence type="ECO:0000313" key="3">
    <source>
        <dbReference type="Proteomes" id="UP001206206"/>
    </source>
</evidence>
<keyword evidence="3" id="KW-1185">Reference proteome</keyword>
<dbReference type="PROSITE" id="PS51257">
    <property type="entry name" value="PROKAR_LIPOPROTEIN"/>
    <property type="match status" value="1"/>
</dbReference>
<organism evidence="2 3">
    <name type="scientific">Streptantibioticus rubrisoli</name>
    <dbReference type="NCBI Taxonomy" id="1387313"/>
    <lineage>
        <taxon>Bacteria</taxon>
        <taxon>Bacillati</taxon>
        <taxon>Actinomycetota</taxon>
        <taxon>Actinomycetes</taxon>
        <taxon>Kitasatosporales</taxon>
        <taxon>Streptomycetaceae</taxon>
        <taxon>Streptantibioticus</taxon>
    </lineage>
</organism>
<dbReference type="Proteomes" id="UP001206206">
    <property type="component" value="Unassembled WGS sequence"/>
</dbReference>
<evidence type="ECO:0000256" key="1">
    <source>
        <dbReference type="SAM" id="SignalP"/>
    </source>
</evidence>
<gene>
    <name evidence="2" type="ORF">NON19_30630</name>
</gene>
<dbReference type="RefSeq" id="WP_255932456.1">
    <property type="nucleotide sequence ID" value="NZ_JANFNH010000060.1"/>
</dbReference>
<proteinExistence type="predicted"/>
<reference evidence="2 3" key="1">
    <citation type="submission" date="2022-06" db="EMBL/GenBank/DDBJ databases">
        <title>Draft genome sequence of type strain Streptomyces rubrisoli DSM 42083.</title>
        <authorList>
            <person name="Duangmal K."/>
            <person name="Klaysubun C."/>
        </authorList>
    </citation>
    <scope>NUCLEOTIDE SEQUENCE [LARGE SCALE GENOMIC DNA]</scope>
    <source>
        <strain evidence="2 3">DSM 42083</strain>
    </source>
</reference>
<evidence type="ECO:0000313" key="2">
    <source>
        <dbReference type="EMBL" id="MCQ4046287.1"/>
    </source>
</evidence>
<sequence length="153" mass="15724">MTIRRSAAAVGAVALGLFALSACTKPTPLATVTVGSTSAHTEASCYNGGKALSDLSSCLNKAPEQTITVHASDKVHIGVDPAIADKGWVVLTATGQKSDILKNQTYYTFANPSTLFVDQQTGQSSKTANLSIVQVSGKGGAAGVWNVKLELAD</sequence>